<accession>A0ABY3ZDZ4</accession>
<reference evidence="1 2" key="1">
    <citation type="submission" date="2022-03" db="EMBL/GenBank/DDBJ databases">
        <title>Complete genome of Streptomyces rimosus ssp. rimosus R7 (=ATCC 10970).</title>
        <authorList>
            <person name="Beganovic S."/>
            <person name="Ruckert C."/>
            <person name="Busche T."/>
            <person name="Kalinowski J."/>
            <person name="Wittmann C."/>
        </authorList>
    </citation>
    <scope>NUCLEOTIDE SEQUENCE [LARGE SCALE GENOMIC DNA]</scope>
    <source>
        <strain evidence="1 2">R7</strain>
    </source>
</reference>
<sequence>MGPSVEDDVDVGNASYPEGFLAHGDGRGRLRVILLPEGLLVAGELTQRGVGLVDGDDQARHAVQVAVEVEAAFRFGGEVD</sequence>
<keyword evidence="2" id="KW-1185">Reference proteome</keyword>
<evidence type="ECO:0000313" key="2">
    <source>
        <dbReference type="Proteomes" id="UP000829494"/>
    </source>
</evidence>
<gene>
    <name evidence="1" type="ORF">SRIMR7_40965</name>
</gene>
<dbReference type="EMBL" id="CP094298">
    <property type="protein sequence ID" value="UNZ08540.1"/>
    <property type="molecule type" value="Genomic_DNA"/>
</dbReference>
<organism evidence="1 2">
    <name type="scientific">Streptomyces rimosus subsp. rimosus</name>
    <dbReference type="NCBI Taxonomy" id="132474"/>
    <lineage>
        <taxon>Bacteria</taxon>
        <taxon>Bacillati</taxon>
        <taxon>Actinomycetota</taxon>
        <taxon>Actinomycetes</taxon>
        <taxon>Kitasatosporales</taxon>
        <taxon>Streptomycetaceae</taxon>
        <taxon>Streptomyces</taxon>
    </lineage>
</organism>
<proteinExistence type="predicted"/>
<dbReference type="Proteomes" id="UP000829494">
    <property type="component" value="Chromosome"/>
</dbReference>
<name>A0ABY3ZDZ4_STRRM</name>
<evidence type="ECO:0000313" key="1">
    <source>
        <dbReference type="EMBL" id="UNZ08540.1"/>
    </source>
</evidence>
<protein>
    <submittedName>
        <fullName evidence="1">Uncharacterized protein</fullName>
    </submittedName>
</protein>